<evidence type="ECO:0000256" key="5">
    <source>
        <dbReference type="SAM" id="Phobius"/>
    </source>
</evidence>
<feature type="domain" description="Sugar phosphate transporter" evidence="7">
    <location>
        <begin position="10"/>
        <end position="304"/>
    </location>
</feature>
<feature type="transmembrane region" description="Helical" evidence="5">
    <location>
        <begin position="76"/>
        <end position="93"/>
    </location>
</feature>
<dbReference type="GO" id="GO:0016020">
    <property type="term" value="C:membrane"/>
    <property type="evidence" value="ECO:0007669"/>
    <property type="project" value="UniProtKB-SubCell"/>
</dbReference>
<accession>A0A914CXW0</accession>
<feature type="transmembrane region" description="Helical" evidence="5">
    <location>
        <begin position="36"/>
        <end position="55"/>
    </location>
</feature>
<dbReference type="Pfam" id="PF03151">
    <property type="entry name" value="TPT"/>
    <property type="match status" value="1"/>
</dbReference>
<evidence type="ECO:0000256" key="4">
    <source>
        <dbReference type="ARBA" id="ARBA00023136"/>
    </source>
</evidence>
<dbReference type="InterPro" id="IPR037185">
    <property type="entry name" value="EmrE-like"/>
</dbReference>
<name>A0A914CXW0_9BILA</name>
<dbReference type="PANTHER" id="PTHR11132">
    <property type="entry name" value="SOLUTE CARRIER FAMILY 35"/>
    <property type="match status" value="1"/>
</dbReference>
<comment type="subcellular location">
    <subcellularLocation>
        <location evidence="1">Membrane</location>
        <topology evidence="1">Multi-pass membrane protein</topology>
    </subcellularLocation>
</comment>
<keyword evidence="8" id="KW-1185">Reference proteome</keyword>
<feature type="transmembrane region" description="Helical" evidence="5">
    <location>
        <begin position="130"/>
        <end position="147"/>
    </location>
</feature>
<feature type="transmembrane region" description="Helical" evidence="5">
    <location>
        <begin position="230"/>
        <end position="253"/>
    </location>
</feature>
<feature type="transmembrane region" description="Helical" evidence="5">
    <location>
        <begin position="260"/>
        <end position="279"/>
    </location>
</feature>
<feature type="chain" id="PRO_5038046571" evidence="6">
    <location>
        <begin position="25"/>
        <end position="348"/>
    </location>
</feature>
<evidence type="ECO:0000256" key="3">
    <source>
        <dbReference type="ARBA" id="ARBA00022989"/>
    </source>
</evidence>
<feature type="transmembrane region" description="Helical" evidence="5">
    <location>
        <begin position="185"/>
        <end position="205"/>
    </location>
</feature>
<keyword evidence="2 5" id="KW-0812">Transmembrane</keyword>
<keyword evidence="4 5" id="KW-0472">Membrane</keyword>
<keyword evidence="3 5" id="KW-1133">Transmembrane helix</keyword>
<dbReference type="Proteomes" id="UP000887540">
    <property type="component" value="Unplaced"/>
</dbReference>
<feature type="transmembrane region" description="Helical" evidence="5">
    <location>
        <begin position="285"/>
        <end position="303"/>
    </location>
</feature>
<protein>
    <submittedName>
        <fullName evidence="9">Sugar phosphate transporter domain-containing protein</fullName>
    </submittedName>
</protein>
<evidence type="ECO:0000256" key="1">
    <source>
        <dbReference type="ARBA" id="ARBA00004141"/>
    </source>
</evidence>
<feature type="signal peptide" evidence="6">
    <location>
        <begin position="1"/>
        <end position="24"/>
    </location>
</feature>
<dbReference type="WBParaSite" id="ACRNAN_scaffold161.g11469.t1">
    <property type="protein sequence ID" value="ACRNAN_scaffold161.g11469.t1"/>
    <property type="gene ID" value="ACRNAN_scaffold161.g11469"/>
</dbReference>
<feature type="transmembrane region" description="Helical" evidence="5">
    <location>
        <begin position="99"/>
        <end position="118"/>
    </location>
</feature>
<evidence type="ECO:0000256" key="2">
    <source>
        <dbReference type="ARBA" id="ARBA00022692"/>
    </source>
</evidence>
<evidence type="ECO:0000256" key="6">
    <source>
        <dbReference type="SAM" id="SignalP"/>
    </source>
</evidence>
<keyword evidence="6" id="KW-0732">Signal</keyword>
<sequence>MLATYWFAIQITAVCLLWYASSSAQNIVNKITLQDYPFPLTVALSSLLNGVIYAIPLGKILHITPVRLNSAYIMRTILPISIGKALAITSAYISLSKVAVSYAQTVKATMPIFTVIVSRIMLGEKQPFKIYLSLVPIIFGVLLASMTETAFDSAGLFWALFSTCLYSFMNVLAKKVFDDTKMHPVVLLSLTSQIAGAVVFPIWFLKDASNMWSSVKTSENGEPSSHSPDFYFFFLICFSGILSFLQNLCAFSLIHQLTTLSYAVSNCAKRIAVIILSLVTLKNPVTWLNLVGMMISVLGVFLYNRVKHKERHRSTDEQFFRNRRSSIFELGRLKSSDSDVRLILDSKA</sequence>
<dbReference type="SUPFAM" id="SSF103481">
    <property type="entry name" value="Multidrug resistance efflux transporter EmrE"/>
    <property type="match status" value="2"/>
</dbReference>
<dbReference type="InterPro" id="IPR004853">
    <property type="entry name" value="Sugar_P_trans_dom"/>
</dbReference>
<dbReference type="InterPro" id="IPR050186">
    <property type="entry name" value="TPT_transporter"/>
</dbReference>
<evidence type="ECO:0000313" key="8">
    <source>
        <dbReference type="Proteomes" id="UP000887540"/>
    </source>
</evidence>
<evidence type="ECO:0000313" key="9">
    <source>
        <dbReference type="WBParaSite" id="ACRNAN_scaffold161.g11469.t1"/>
    </source>
</evidence>
<dbReference type="AlphaFoldDB" id="A0A914CXW0"/>
<feature type="transmembrane region" description="Helical" evidence="5">
    <location>
        <begin position="153"/>
        <end position="173"/>
    </location>
</feature>
<reference evidence="9" key="1">
    <citation type="submission" date="2022-11" db="UniProtKB">
        <authorList>
            <consortium name="WormBaseParasite"/>
        </authorList>
    </citation>
    <scope>IDENTIFICATION</scope>
</reference>
<proteinExistence type="predicted"/>
<organism evidence="8 9">
    <name type="scientific">Acrobeloides nanus</name>
    <dbReference type="NCBI Taxonomy" id="290746"/>
    <lineage>
        <taxon>Eukaryota</taxon>
        <taxon>Metazoa</taxon>
        <taxon>Ecdysozoa</taxon>
        <taxon>Nematoda</taxon>
        <taxon>Chromadorea</taxon>
        <taxon>Rhabditida</taxon>
        <taxon>Tylenchina</taxon>
        <taxon>Cephalobomorpha</taxon>
        <taxon>Cephaloboidea</taxon>
        <taxon>Cephalobidae</taxon>
        <taxon>Acrobeloides</taxon>
    </lineage>
</organism>
<evidence type="ECO:0000259" key="7">
    <source>
        <dbReference type="Pfam" id="PF03151"/>
    </source>
</evidence>